<dbReference type="AlphaFoldDB" id="A0A1H7QEA0"/>
<dbReference type="RefSeq" id="WP_089909369.1">
    <property type="nucleotide sequence ID" value="NZ_FOBB01000002.1"/>
</dbReference>
<organism evidence="2 3">
    <name type="scientific">Chitinophaga rupis</name>
    <dbReference type="NCBI Taxonomy" id="573321"/>
    <lineage>
        <taxon>Bacteria</taxon>
        <taxon>Pseudomonadati</taxon>
        <taxon>Bacteroidota</taxon>
        <taxon>Chitinophagia</taxon>
        <taxon>Chitinophagales</taxon>
        <taxon>Chitinophagaceae</taxon>
        <taxon>Chitinophaga</taxon>
    </lineage>
</organism>
<keyword evidence="3" id="KW-1185">Reference proteome</keyword>
<evidence type="ECO:0000313" key="2">
    <source>
        <dbReference type="EMBL" id="SEL46420.1"/>
    </source>
</evidence>
<protein>
    <recommendedName>
        <fullName evidence="1">Pvc16 N-terminal domain-containing protein</fullName>
    </recommendedName>
</protein>
<feature type="domain" description="Pvc16 N-terminal" evidence="1">
    <location>
        <begin position="8"/>
        <end position="196"/>
    </location>
</feature>
<accession>A0A1H7QEA0</accession>
<sequence length="204" mass="23597">MIRTSLEFIKKELEAYIVEREQDPANYSAGNVVELKPLIKPTGELNVTDTTHVTIMMAGVEEERREGKRPYYVPTDDKQFMRLNPPVELDLLILFIAHNGHYETALRDLSDVASFFQANPVFDQQRYPALNASVTDPVNKPWQLIERLTFKLYNLSFEQQNNLWAMLGGKYFPSLVYKMNMLTVFDTKGKDKTPGIKELNFKEN</sequence>
<evidence type="ECO:0000313" key="3">
    <source>
        <dbReference type="Proteomes" id="UP000198984"/>
    </source>
</evidence>
<dbReference type="OrthoDB" id="7560784at2"/>
<proteinExistence type="predicted"/>
<dbReference type="Proteomes" id="UP000198984">
    <property type="component" value="Unassembled WGS sequence"/>
</dbReference>
<evidence type="ECO:0000259" key="1">
    <source>
        <dbReference type="Pfam" id="PF14065"/>
    </source>
</evidence>
<dbReference type="InterPro" id="IPR025351">
    <property type="entry name" value="Pvc16_N"/>
</dbReference>
<name>A0A1H7QEA0_9BACT</name>
<dbReference type="STRING" id="573321.SAMN04488505_102326"/>
<gene>
    <name evidence="2" type="ORF">SAMN04488505_102326</name>
</gene>
<dbReference type="EMBL" id="FOBB01000002">
    <property type="protein sequence ID" value="SEL46420.1"/>
    <property type="molecule type" value="Genomic_DNA"/>
</dbReference>
<dbReference type="Pfam" id="PF14065">
    <property type="entry name" value="Pvc16_N"/>
    <property type="match status" value="1"/>
</dbReference>
<reference evidence="2 3" key="1">
    <citation type="submission" date="2016-10" db="EMBL/GenBank/DDBJ databases">
        <authorList>
            <person name="de Groot N.N."/>
        </authorList>
    </citation>
    <scope>NUCLEOTIDE SEQUENCE [LARGE SCALE GENOMIC DNA]</scope>
    <source>
        <strain evidence="2 3">DSM 21039</strain>
    </source>
</reference>